<sequence length="917" mass="100217">MRSPVSLFLLLLSLFPSALGALLAVDYGTEWTKASLIKPGQPLDVLLDKDSKRKMQSVLGYKRDERVFGGEAVNAATRFPLAHFPYVKPLIALPGLPSSNISSIYPSQPRYDADTQTLYFQHDAAPTYALNANDTSGKTNWLPEEILAHELNYIKALASSAAKEPVTDLFLTIPSYFTQHQRKAFKDAAEIAGLNLVGSVGEGAAVGLNYAMTRQFPKLNEAETAWNKNGAQIDVIYDSGAIKTTATVLAFYTADVAEEAKTTISKSGKKSKLRAKSNPTTHVHVLATSSEPTLGGVQIDQALREILVQDVAQKLKISDKEVLADDRAMRKLWKEAARTKAILSANQEASVNIESLMNDEDYRSRISRIQLEEACASFADKFGGPIQDALSKAGLKLNDINSLILFGGNTRVPFVQTAIKAALGGNEDKIAQNVNTDEAAVLGAAYYGASQGRSVVSKLKLKVVEGLGWDVAYSLVDGQNWKVVPDEIMENQVLFPAGTNHTSKRVLTLTRAKKAQPSDSLSVKFAYTGGNAPNPAEIVQVDIRDIDKAFVNMTETDIAASQLKLTMRVDSRGFVQAVNAVAHLPAIPKEKESVKDKLKGLFGSSNKEEGDKAEEVLKNLEAELEELENSADKEKKVALKFTETALGVKPLSAETKKQAKARLAAINKVEADVSARAEGRNLLEGYLYRLSGLLGPDAPSDALQRFGTDEERAKLSAGVQEAFEWMSEEAETASVETLLKKRSDLESTEFPIIRRYQEAITRPKAIDDFQKVMSAARIFFVDAQRNLTQAVEADEPSRHSQEDLDDLLERLKENEKWMSEKMVLHKQIEDFTVDPVLITADLNERGKALQMMVIRLGNKRIPKAKPKKTATSTATTSEATDLPEESASTTSETVETSATATPAAEPSSEEVPVHEEL</sequence>
<feature type="chain" id="PRO_5035433427" description="Actin-like ATPase domain-containing protein" evidence="9">
    <location>
        <begin position="21"/>
        <end position="917"/>
    </location>
</feature>
<evidence type="ECO:0000313" key="10">
    <source>
        <dbReference type="EMBL" id="KAG7528383.1"/>
    </source>
</evidence>
<dbReference type="GO" id="GO:0005524">
    <property type="term" value="F:ATP binding"/>
    <property type="evidence" value="ECO:0007669"/>
    <property type="project" value="UniProtKB-KW"/>
</dbReference>
<keyword evidence="6" id="KW-0143">Chaperone</keyword>
<evidence type="ECO:0000256" key="2">
    <source>
        <dbReference type="ARBA" id="ARBA00022729"/>
    </source>
</evidence>
<evidence type="ECO:0000256" key="9">
    <source>
        <dbReference type="SAM" id="SignalP"/>
    </source>
</evidence>
<dbReference type="InterPro" id="IPR029047">
    <property type="entry name" value="HSP70_peptide-bd_sf"/>
</dbReference>
<keyword evidence="2 9" id="KW-0732">Signal</keyword>
<dbReference type="Gene3D" id="1.20.1270.10">
    <property type="match status" value="1"/>
</dbReference>
<dbReference type="PANTHER" id="PTHR45639:SF3">
    <property type="entry name" value="HYPOXIA UP-REGULATED PROTEIN 1"/>
    <property type="match status" value="1"/>
</dbReference>
<dbReference type="SUPFAM" id="SSF100934">
    <property type="entry name" value="Heat shock protein 70kD (HSP70), C-terminal subdomain"/>
    <property type="match status" value="1"/>
</dbReference>
<keyword evidence="11" id="KW-1185">Reference proteome</keyword>
<evidence type="ECO:0000256" key="7">
    <source>
        <dbReference type="SAM" id="Coils"/>
    </source>
</evidence>
<dbReference type="Proteomes" id="UP000812966">
    <property type="component" value="Unassembled WGS sequence"/>
</dbReference>
<dbReference type="GO" id="GO:0140662">
    <property type="term" value="F:ATP-dependent protein folding chaperone"/>
    <property type="evidence" value="ECO:0007669"/>
    <property type="project" value="InterPro"/>
</dbReference>
<dbReference type="GO" id="GO:0005788">
    <property type="term" value="C:endoplasmic reticulum lumen"/>
    <property type="evidence" value="ECO:0007669"/>
    <property type="project" value="UniProtKB-SubCell"/>
</dbReference>
<evidence type="ECO:0000313" key="11">
    <source>
        <dbReference type="Proteomes" id="UP000812966"/>
    </source>
</evidence>
<evidence type="ECO:0000256" key="6">
    <source>
        <dbReference type="ARBA" id="ARBA00023186"/>
    </source>
</evidence>
<dbReference type="InterPro" id="IPR029048">
    <property type="entry name" value="HSP70_C_sf"/>
</dbReference>
<dbReference type="PRINTS" id="PR00301">
    <property type="entry name" value="HEATSHOCK70"/>
</dbReference>
<comment type="subcellular location">
    <subcellularLocation>
        <location evidence="1">Endoplasmic reticulum lumen</location>
    </subcellularLocation>
</comment>
<dbReference type="CDD" id="cd10230">
    <property type="entry name" value="ASKHA_NBD_HSP70_HYOU1"/>
    <property type="match status" value="1"/>
</dbReference>
<keyword evidence="3" id="KW-0547">Nucleotide-binding</keyword>
<name>A0A8K0NQP3_9TREE</name>
<dbReference type="PROSITE" id="PS01036">
    <property type="entry name" value="HSP70_3"/>
    <property type="match status" value="1"/>
</dbReference>
<keyword evidence="7" id="KW-0175">Coiled coil</keyword>
<feature type="region of interest" description="Disordered" evidence="8">
    <location>
        <begin position="863"/>
        <end position="917"/>
    </location>
</feature>
<dbReference type="Gene3D" id="3.30.420.40">
    <property type="match status" value="2"/>
</dbReference>
<feature type="compositionally biased region" description="Low complexity" evidence="8">
    <location>
        <begin position="869"/>
        <end position="910"/>
    </location>
</feature>
<evidence type="ECO:0008006" key="12">
    <source>
        <dbReference type="Google" id="ProtNLM"/>
    </source>
</evidence>
<dbReference type="InterPro" id="IPR043129">
    <property type="entry name" value="ATPase_NBD"/>
</dbReference>
<dbReference type="EMBL" id="JABELV010000187">
    <property type="protein sequence ID" value="KAG7528383.1"/>
    <property type="molecule type" value="Genomic_DNA"/>
</dbReference>
<dbReference type="GO" id="GO:0034663">
    <property type="term" value="C:endoplasmic reticulum chaperone complex"/>
    <property type="evidence" value="ECO:0007669"/>
    <property type="project" value="TreeGrafter"/>
</dbReference>
<feature type="signal peptide" evidence="9">
    <location>
        <begin position="1"/>
        <end position="20"/>
    </location>
</feature>
<dbReference type="FunFam" id="3.90.640.10:FF:000004">
    <property type="entry name" value="Heat shock 70 kDa protein 4"/>
    <property type="match status" value="1"/>
</dbReference>
<dbReference type="Pfam" id="PF00012">
    <property type="entry name" value="HSP70"/>
    <property type="match status" value="2"/>
</dbReference>
<dbReference type="PANTHER" id="PTHR45639">
    <property type="entry name" value="HSC70CB, ISOFORM G-RELATED"/>
    <property type="match status" value="1"/>
</dbReference>
<dbReference type="AlphaFoldDB" id="A0A8K0NQP3"/>
<evidence type="ECO:0000256" key="1">
    <source>
        <dbReference type="ARBA" id="ARBA00004319"/>
    </source>
</evidence>
<evidence type="ECO:0000256" key="3">
    <source>
        <dbReference type="ARBA" id="ARBA00022741"/>
    </source>
</evidence>
<organism evidence="10 11">
    <name type="scientific">Filobasidium floriforme</name>
    <dbReference type="NCBI Taxonomy" id="5210"/>
    <lineage>
        <taxon>Eukaryota</taxon>
        <taxon>Fungi</taxon>
        <taxon>Dikarya</taxon>
        <taxon>Basidiomycota</taxon>
        <taxon>Agaricomycotina</taxon>
        <taxon>Tremellomycetes</taxon>
        <taxon>Filobasidiales</taxon>
        <taxon>Filobasidiaceae</taxon>
        <taxon>Filobasidium</taxon>
    </lineage>
</organism>
<dbReference type="Gene3D" id="3.90.640.10">
    <property type="entry name" value="Actin, Chain A, domain 4"/>
    <property type="match status" value="1"/>
</dbReference>
<proteinExistence type="predicted"/>
<evidence type="ECO:0000256" key="4">
    <source>
        <dbReference type="ARBA" id="ARBA00022824"/>
    </source>
</evidence>
<dbReference type="Gene3D" id="2.60.34.10">
    <property type="entry name" value="Substrate Binding Domain Of DNAk, Chain A, domain 1"/>
    <property type="match status" value="1"/>
</dbReference>
<keyword evidence="5" id="KW-0067">ATP-binding</keyword>
<dbReference type="Gene3D" id="3.30.30.30">
    <property type="match status" value="1"/>
</dbReference>
<evidence type="ECO:0000256" key="8">
    <source>
        <dbReference type="SAM" id="MobiDB-lite"/>
    </source>
</evidence>
<dbReference type="InterPro" id="IPR013126">
    <property type="entry name" value="Hsp_70_fam"/>
</dbReference>
<evidence type="ECO:0000256" key="5">
    <source>
        <dbReference type="ARBA" id="ARBA00022840"/>
    </source>
</evidence>
<dbReference type="InterPro" id="IPR018181">
    <property type="entry name" value="Heat_shock_70_CS"/>
</dbReference>
<dbReference type="GO" id="GO:0030968">
    <property type="term" value="P:endoplasmic reticulum unfolded protein response"/>
    <property type="evidence" value="ECO:0007669"/>
    <property type="project" value="TreeGrafter"/>
</dbReference>
<gene>
    <name evidence="10" type="ORF">FFLO_06199</name>
</gene>
<protein>
    <recommendedName>
        <fullName evidence="12">Actin-like ATPase domain-containing protein</fullName>
    </recommendedName>
</protein>
<keyword evidence="4" id="KW-0256">Endoplasmic reticulum</keyword>
<dbReference type="SUPFAM" id="SSF53067">
    <property type="entry name" value="Actin-like ATPase domain"/>
    <property type="match status" value="2"/>
</dbReference>
<feature type="coiled-coil region" evidence="7">
    <location>
        <begin position="606"/>
        <end position="644"/>
    </location>
</feature>
<accession>A0A8K0NQP3</accession>
<comment type="caution">
    <text evidence="10">The sequence shown here is derived from an EMBL/GenBank/DDBJ whole genome shotgun (WGS) entry which is preliminary data.</text>
</comment>
<reference evidence="10" key="1">
    <citation type="submission" date="2020-04" db="EMBL/GenBank/DDBJ databases">
        <title>Analysis of mating type loci in Filobasidium floriforme.</title>
        <authorList>
            <person name="Nowrousian M."/>
        </authorList>
    </citation>
    <scope>NUCLEOTIDE SEQUENCE</scope>
    <source>
        <strain evidence="10">CBS 6242</strain>
    </source>
</reference>